<feature type="non-terminal residue" evidence="1">
    <location>
        <position position="54"/>
    </location>
</feature>
<protein>
    <recommendedName>
        <fullName evidence="2">Zeta toxin domain-containing protein</fullName>
    </recommendedName>
</protein>
<dbReference type="Pfam" id="PF13671">
    <property type="entry name" value="AAA_33"/>
    <property type="match status" value="1"/>
</dbReference>
<gene>
    <name evidence="1" type="ORF">METZ01_LOCUS505096</name>
</gene>
<dbReference type="SUPFAM" id="SSF52540">
    <property type="entry name" value="P-loop containing nucleoside triphosphate hydrolases"/>
    <property type="match status" value="1"/>
</dbReference>
<dbReference type="InterPro" id="IPR027417">
    <property type="entry name" value="P-loop_NTPase"/>
</dbReference>
<reference evidence="1" key="1">
    <citation type="submission" date="2018-05" db="EMBL/GenBank/DDBJ databases">
        <authorList>
            <person name="Lanie J.A."/>
            <person name="Ng W.-L."/>
            <person name="Kazmierczak K.M."/>
            <person name="Andrzejewski T.M."/>
            <person name="Davidsen T.M."/>
            <person name="Wayne K.J."/>
            <person name="Tettelin H."/>
            <person name="Glass J.I."/>
            <person name="Rusch D."/>
            <person name="Podicherti R."/>
            <person name="Tsui H.-C.T."/>
            <person name="Winkler M.E."/>
        </authorList>
    </citation>
    <scope>NUCLEOTIDE SEQUENCE</scope>
</reference>
<sequence length="54" mass="5791">MEPTGQSPNIIMTVGLPGSGKSSVIRRLLADFADKEYVVLSPDDLVLDMGRQDG</sequence>
<name>A0A383E5Y5_9ZZZZ</name>
<dbReference type="EMBL" id="UINC01223167">
    <property type="protein sequence ID" value="SVE52242.1"/>
    <property type="molecule type" value="Genomic_DNA"/>
</dbReference>
<proteinExistence type="predicted"/>
<dbReference type="Gene3D" id="3.40.50.300">
    <property type="entry name" value="P-loop containing nucleotide triphosphate hydrolases"/>
    <property type="match status" value="1"/>
</dbReference>
<evidence type="ECO:0008006" key="2">
    <source>
        <dbReference type="Google" id="ProtNLM"/>
    </source>
</evidence>
<organism evidence="1">
    <name type="scientific">marine metagenome</name>
    <dbReference type="NCBI Taxonomy" id="408172"/>
    <lineage>
        <taxon>unclassified sequences</taxon>
        <taxon>metagenomes</taxon>
        <taxon>ecological metagenomes</taxon>
    </lineage>
</organism>
<accession>A0A383E5Y5</accession>
<evidence type="ECO:0000313" key="1">
    <source>
        <dbReference type="EMBL" id="SVE52242.1"/>
    </source>
</evidence>
<dbReference type="AlphaFoldDB" id="A0A383E5Y5"/>